<reference evidence="2" key="1">
    <citation type="submission" date="2016-10" db="EMBL/GenBank/DDBJ databases">
        <authorList>
            <person name="Varghese N."/>
            <person name="Submissions S."/>
        </authorList>
    </citation>
    <scope>NUCLEOTIDE SEQUENCE [LARGE SCALE GENOMIC DNA]</scope>
    <source>
        <strain evidence="2">LMG 26031</strain>
    </source>
</reference>
<dbReference type="EMBL" id="FNYE01000010">
    <property type="protein sequence ID" value="SEJ37794.1"/>
    <property type="molecule type" value="Genomic_DNA"/>
</dbReference>
<protein>
    <submittedName>
        <fullName evidence="1">Uncharacterized membrane protein</fullName>
    </submittedName>
</protein>
<proteinExistence type="predicted"/>
<dbReference type="AlphaFoldDB" id="A0A1H6YD36"/>
<dbReference type="STRING" id="667676.SAMN05192539_101022"/>
<dbReference type="OrthoDB" id="1551288at2"/>
<keyword evidence="2" id="KW-1185">Reference proteome</keyword>
<dbReference type="Pfam" id="PF10048">
    <property type="entry name" value="DUF2282"/>
    <property type="match status" value="1"/>
</dbReference>
<evidence type="ECO:0000313" key="2">
    <source>
        <dbReference type="Proteomes" id="UP000198866"/>
    </source>
</evidence>
<organism evidence="1 2">
    <name type="scientific">Paraburkholderia diazotrophica</name>
    <dbReference type="NCBI Taxonomy" id="667676"/>
    <lineage>
        <taxon>Bacteria</taxon>
        <taxon>Pseudomonadati</taxon>
        <taxon>Pseudomonadota</taxon>
        <taxon>Betaproteobacteria</taxon>
        <taxon>Burkholderiales</taxon>
        <taxon>Burkholderiaceae</taxon>
        <taxon>Paraburkholderia</taxon>
    </lineage>
</organism>
<evidence type="ECO:0000313" key="1">
    <source>
        <dbReference type="EMBL" id="SEJ37794.1"/>
    </source>
</evidence>
<dbReference type="InterPro" id="IPR018740">
    <property type="entry name" value="DUF2282_membr"/>
</dbReference>
<accession>A0A1H6YD36</accession>
<name>A0A1H6YD36_9BURK</name>
<sequence>MNRRIGNVLVILGAFGAIAVAVDRNTHLGPHSAATFKFDRERCFGIVRAGRNDCGTAKHACAGRAPRDATGDEWLLLPAGTCTKIAGGAIRPSSG</sequence>
<dbReference type="Proteomes" id="UP000198866">
    <property type="component" value="Unassembled WGS sequence"/>
</dbReference>
<dbReference type="RefSeq" id="WP_090866164.1">
    <property type="nucleotide sequence ID" value="NZ_FNYE01000010.1"/>
</dbReference>
<gene>
    <name evidence="1" type="ORF">SAMN05192539_101022</name>
</gene>